<protein>
    <recommendedName>
        <fullName evidence="1">Glutaredoxin-like protein</fullName>
    </recommendedName>
</protein>
<keyword evidence="3" id="KW-1185">Reference proteome</keyword>
<gene>
    <name evidence="2" type="ORF">MPDQ_002972</name>
</gene>
<evidence type="ECO:0000313" key="3">
    <source>
        <dbReference type="Proteomes" id="UP000319663"/>
    </source>
</evidence>
<dbReference type="PANTHER" id="PTHR33558:SF1">
    <property type="entry name" value="GLUTAREDOXIN-LIKE PROTEIN C5ORF63 HOMOLOG"/>
    <property type="match status" value="1"/>
</dbReference>
<dbReference type="Pfam" id="PF05768">
    <property type="entry name" value="Glrx-like"/>
    <property type="match status" value="1"/>
</dbReference>
<dbReference type="InterPro" id="IPR036249">
    <property type="entry name" value="Thioredoxin-like_sf"/>
</dbReference>
<dbReference type="InterPro" id="IPR008554">
    <property type="entry name" value="Glutaredoxin-like"/>
</dbReference>
<dbReference type="SUPFAM" id="SSF52833">
    <property type="entry name" value="Thioredoxin-like"/>
    <property type="match status" value="1"/>
</dbReference>
<dbReference type="InterPro" id="IPR052565">
    <property type="entry name" value="Glutaredoxin-like_YDR286C"/>
</dbReference>
<dbReference type="EMBL" id="VIFY01000002">
    <property type="protein sequence ID" value="TQB77335.1"/>
    <property type="molecule type" value="Genomic_DNA"/>
</dbReference>
<accession>A0A507R8F1</accession>
<dbReference type="Gene3D" id="3.40.30.10">
    <property type="entry name" value="Glutaredoxin"/>
    <property type="match status" value="1"/>
</dbReference>
<name>A0A507R8F1_MONPU</name>
<keyword evidence="1" id="KW-0813">Transport</keyword>
<organism evidence="2 3">
    <name type="scientific">Monascus purpureus</name>
    <name type="common">Red mold</name>
    <name type="synonym">Monascus anka</name>
    <dbReference type="NCBI Taxonomy" id="5098"/>
    <lineage>
        <taxon>Eukaryota</taxon>
        <taxon>Fungi</taxon>
        <taxon>Dikarya</taxon>
        <taxon>Ascomycota</taxon>
        <taxon>Pezizomycotina</taxon>
        <taxon>Eurotiomycetes</taxon>
        <taxon>Eurotiomycetidae</taxon>
        <taxon>Eurotiales</taxon>
        <taxon>Aspergillaceae</taxon>
        <taxon>Monascus</taxon>
    </lineage>
</organism>
<dbReference type="Proteomes" id="UP000319663">
    <property type="component" value="Unassembled WGS sequence"/>
</dbReference>
<proteinExistence type="inferred from homology"/>
<dbReference type="PANTHER" id="PTHR33558">
    <property type="entry name" value="GLUTAREDOXIN-LIKE PROTEIN C5ORF63 HOMOLOG"/>
    <property type="match status" value="1"/>
</dbReference>
<dbReference type="AlphaFoldDB" id="A0A507R8F1"/>
<dbReference type="OrthoDB" id="429967at2759"/>
<comment type="caution">
    <text evidence="2">The sequence shown here is derived from an EMBL/GenBank/DDBJ whole genome shotgun (WGS) entry which is preliminary data.</text>
</comment>
<sequence length="105" mass="12049">MFPTRALFSTTVRVTLFTRANCGLCVTAKNTVAQLNKRKPFDYHEVDIMVPGNEAWKNVYEFDVPVLHIQAPRTGTELSDPKKLFHRFTEEAVEDLVDQVEKEAH</sequence>
<evidence type="ECO:0000256" key="1">
    <source>
        <dbReference type="RuleBase" id="RU363082"/>
    </source>
</evidence>
<evidence type="ECO:0000313" key="2">
    <source>
        <dbReference type="EMBL" id="TQB77335.1"/>
    </source>
</evidence>
<keyword evidence="1" id="KW-0249">Electron transport</keyword>
<comment type="similarity">
    <text evidence="1">Belongs to the glutaredoxin family.</text>
</comment>
<reference evidence="2 3" key="1">
    <citation type="submission" date="2019-06" db="EMBL/GenBank/DDBJ databases">
        <title>Wine fermentation using esterase from Monascus purpureus.</title>
        <authorList>
            <person name="Geng C."/>
            <person name="Zhang Y."/>
        </authorList>
    </citation>
    <scope>NUCLEOTIDE SEQUENCE [LARGE SCALE GENOMIC DNA]</scope>
    <source>
        <strain evidence="2">HQ1</strain>
    </source>
</reference>